<comment type="caution">
    <text evidence="3">The sequence shown here is derived from an EMBL/GenBank/DDBJ whole genome shotgun (WGS) entry which is preliminary data.</text>
</comment>
<gene>
    <name evidence="3" type="ORF">G5714_017936</name>
</gene>
<dbReference type="InterPro" id="IPR038799">
    <property type="entry name" value="LEKR1"/>
</dbReference>
<reference evidence="3 4" key="1">
    <citation type="submission" date="2020-04" db="EMBL/GenBank/DDBJ databases">
        <title>Chromosome-level genome assembly of a cyprinid fish Onychostoma macrolepis by integration of Nanopore Sequencing, Bionano and Hi-C technology.</title>
        <authorList>
            <person name="Wang D."/>
        </authorList>
    </citation>
    <scope>NUCLEOTIDE SEQUENCE [LARGE SCALE GENOMIC DNA]</scope>
    <source>
        <strain evidence="3">SWU-2019</strain>
        <tissue evidence="3">Muscle</tissue>
    </source>
</reference>
<evidence type="ECO:0000313" key="4">
    <source>
        <dbReference type="Proteomes" id="UP000579812"/>
    </source>
</evidence>
<dbReference type="Proteomes" id="UP000579812">
    <property type="component" value="Unassembled WGS sequence"/>
</dbReference>
<feature type="region of interest" description="Disordered" evidence="2">
    <location>
        <begin position="569"/>
        <end position="625"/>
    </location>
</feature>
<accession>A0A7J6C3E8</accession>
<evidence type="ECO:0000256" key="2">
    <source>
        <dbReference type="SAM" id="MobiDB-lite"/>
    </source>
</evidence>
<evidence type="ECO:0000256" key="1">
    <source>
        <dbReference type="SAM" id="Coils"/>
    </source>
</evidence>
<dbReference type="PANTHER" id="PTHR34251:SF1">
    <property type="entry name" value="LEUCINE, GLUTAMATE AND LYSINE RICH 1"/>
    <property type="match status" value="1"/>
</dbReference>
<proteinExistence type="predicted"/>
<feature type="coiled-coil region" evidence="1">
    <location>
        <begin position="197"/>
        <end position="276"/>
    </location>
</feature>
<dbReference type="EMBL" id="JAAMOB010000018">
    <property type="protein sequence ID" value="KAF4101504.1"/>
    <property type="molecule type" value="Genomic_DNA"/>
</dbReference>
<keyword evidence="4" id="KW-1185">Reference proteome</keyword>
<dbReference type="AlphaFoldDB" id="A0A7J6C3E8"/>
<dbReference type="PANTHER" id="PTHR34251">
    <property type="entry name" value="LEUCINE-, GLUTAMATE- AND LYSINE-RICH PROTEIN 1"/>
    <property type="match status" value="1"/>
</dbReference>
<keyword evidence="1" id="KW-0175">Coiled coil</keyword>
<protein>
    <submittedName>
        <fullName evidence="3">Uncharacterized protein</fullName>
    </submittedName>
</protein>
<feature type="compositionally biased region" description="Polar residues" evidence="2">
    <location>
        <begin position="576"/>
        <end position="588"/>
    </location>
</feature>
<organism evidence="3 4">
    <name type="scientific">Onychostoma macrolepis</name>
    <dbReference type="NCBI Taxonomy" id="369639"/>
    <lineage>
        <taxon>Eukaryota</taxon>
        <taxon>Metazoa</taxon>
        <taxon>Chordata</taxon>
        <taxon>Craniata</taxon>
        <taxon>Vertebrata</taxon>
        <taxon>Euteleostomi</taxon>
        <taxon>Actinopterygii</taxon>
        <taxon>Neopterygii</taxon>
        <taxon>Teleostei</taxon>
        <taxon>Ostariophysi</taxon>
        <taxon>Cypriniformes</taxon>
        <taxon>Cyprinidae</taxon>
        <taxon>Acrossocheilinae</taxon>
        <taxon>Onychostoma</taxon>
    </lineage>
</organism>
<sequence>MEEIPRETADKEEMEIHIPSYPLPLEIQQMDRSEKACRYCGISYLILHEFQCLQERLQEVERELEQERGSVERERTLREELQEAYTHLEELKASVLQQEETTRHLDLQLCLVTREMESVRVEKKTMITELENERTCRLHLRSRFVQQHWLLREALALLHSSRGEMMTVKNQLTHFLETWENSKSLIQQSCISADAECARLKQQVAGLQVELKRLQVDVPNLKSCLDAAKEQILQLENQVQTQKLLKNQNQEAQLLIQGLREEVKTLKIDLQNGMHEREHVKKLLEIKSVEKEDLRVLWREQTATIERLSRDLREKEESRLSCQQRCESMQEQLLAWQQKEEEVTRRLERAEGEMKDLRAARSTLLQEREELRRTHVGELERLEESFRTRLKAAEEQSSKMEAFLQQKQAEQDKQLKQQDMELRREADIELDIQRQKNHELINKYQSEKQQLQNKIPALIHSATQELHEELAVLQEHIKEQEKEMKHVCESASQRQHQLLEEQRTGEAQLQQKTQELNQAQSNILQLKEERATLQEEKFFLEETVRRECEEREELTAALTLAKEQLLELKHSKPHETQTYTQLSRSTVTHPDLPFPRLNPSPPSHPQTHTHSSLSTQGTRQRLPEWNSCSVSRSSTSWHGSSLPTPALPKISRERVASVNDLCKSITTMRGRRDKLCVSLGAPVLVQQPGMNRAQRSLRLVAHSLMWCKQPPAQYSGQLYAERGGLSVTHSFTCYKQPLPWIGGQPCTEYCVPCGHSLTHKQPRLSAVVSRVQRQLVTIIFQNSLAKCPGNKNFKWQEKAVLLSSRSHPSSLTSTLFLKIINHPLRSENGLTPNQMWIMGHMHNSSGDNEENFQNLELFGTDWETFDSVTEDNVGVYVLEIECPLTPALMETVKSIFNPLATSDCYGRDFTYLLFNILKVFKIHKHLLLKMLESYWSPQSHPAPQSHLCQFVEGDVMVGGLTPEATEIRAKGLVEKAVH</sequence>
<feature type="compositionally biased region" description="Pro residues" evidence="2">
    <location>
        <begin position="592"/>
        <end position="604"/>
    </location>
</feature>
<name>A0A7J6C3E8_9TELE</name>
<evidence type="ECO:0000313" key="3">
    <source>
        <dbReference type="EMBL" id="KAF4101504.1"/>
    </source>
</evidence>
<feature type="coiled-coil region" evidence="1">
    <location>
        <begin position="47"/>
        <end position="101"/>
    </location>
</feature>
<feature type="compositionally biased region" description="Low complexity" evidence="2">
    <location>
        <begin position="605"/>
        <end position="616"/>
    </location>
</feature>